<sequence>MVIIGDLHGGYPEILYRIKKFQLERTSFIQVGDWGLGFQQQALDVKALSQIDKFLGEKENRLYILRGNHDHKWFWDHRDTFHLQNVKLVKDYEVLEIEKREVFFIGGGISIDRLSRTPGKDYWADEEIHFDETLLKSVTAQDIDIVISHVAPKEAWPYTFDPIVLHFIGKEIAAGKDLAGDLENERQLMSRIYSHLKAAGCKEWYYGHYHESHVEEHNGVIFRCVAIQEMYDVK</sequence>
<protein>
    <submittedName>
        <fullName evidence="2">Calcineurin-like phosphoesterase</fullName>
    </submittedName>
</protein>
<dbReference type="Gene3D" id="3.60.21.10">
    <property type="match status" value="1"/>
</dbReference>
<dbReference type="SUPFAM" id="SSF56300">
    <property type="entry name" value="Metallo-dependent phosphatases"/>
    <property type="match status" value="1"/>
</dbReference>
<proteinExistence type="predicted"/>
<dbReference type="RefSeq" id="WP_089903770.1">
    <property type="nucleotide sequence ID" value="NZ_FOJG01000002.1"/>
</dbReference>
<dbReference type="AlphaFoldDB" id="A0A1I0SDN2"/>
<dbReference type="InterPro" id="IPR029052">
    <property type="entry name" value="Metallo-depent_PP-like"/>
</dbReference>
<evidence type="ECO:0000313" key="2">
    <source>
        <dbReference type="EMBL" id="SEW56402.1"/>
    </source>
</evidence>
<dbReference type="GO" id="GO:0016787">
    <property type="term" value="F:hydrolase activity"/>
    <property type="evidence" value="ECO:0007669"/>
    <property type="project" value="InterPro"/>
</dbReference>
<feature type="domain" description="Calcineurin-like phosphoesterase" evidence="1">
    <location>
        <begin position="2"/>
        <end position="162"/>
    </location>
</feature>
<keyword evidence="3" id="KW-1185">Reference proteome</keyword>
<dbReference type="OrthoDB" id="1030079at2"/>
<gene>
    <name evidence="2" type="ORF">SAMN04488122_6655</name>
</gene>
<dbReference type="Proteomes" id="UP000199310">
    <property type="component" value="Unassembled WGS sequence"/>
</dbReference>
<dbReference type="Pfam" id="PF00149">
    <property type="entry name" value="Metallophos"/>
    <property type="match status" value="1"/>
</dbReference>
<organism evidence="2 3">
    <name type="scientific">Chitinophaga arvensicola</name>
    <dbReference type="NCBI Taxonomy" id="29529"/>
    <lineage>
        <taxon>Bacteria</taxon>
        <taxon>Pseudomonadati</taxon>
        <taxon>Bacteroidota</taxon>
        <taxon>Chitinophagia</taxon>
        <taxon>Chitinophagales</taxon>
        <taxon>Chitinophagaceae</taxon>
        <taxon>Chitinophaga</taxon>
    </lineage>
</organism>
<evidence type="ECO:0000259" key="1">
    <source>
        <dbReference type="Pfam" id="PF00149"/>
    </source>
</evidence>
<dbReference type="STRING" id="29529.SAMN04488122_6655"/>
<reference evidence="3" key="1">
    <citation type="submission" date="2016-10" db="EMBL/GenBank/DDBJ databases">
        <authorList>
            <person name="Varghese N."/>
            <person name="Submissions S."/>
        </authorList>
    </citation>
    <scope>NUCLEOTIDE SEQUENCE [LARGE SCALE GENOMIC DNA]</scope>
    <source>
        <strain evidence="3">DSM 3695</strain>
    </source>
</reference>
<accession>A0A1I0SDN2</accession>
<dbReference type="InterPro" id="IPR004843">
    <property type="entry name" value="Calcineurin-like_PHP"/>
</dbReference>
<name>A0A1I0SDN2_9BACT</name>
<dbReference type="EMBL" id="FOJG01000002">
    <property type="protein sequence ID" value="SEW56402.1"/>
    <property type="molecule type" value="Genomic_DNA"/>
</dbReference>
<evidence type="ECO:0000313" key="3">
    <source>
        <dbReference type="Proteomes" id="UP000199310"/>
    </source>
</evidence>